<dbReference type="Proteomes" id="UP001244341">
    <property type="component" value="Chromosome 5b"/>
</dbReference>
<keyword evidence="3" id="KW-1185">Reference proteome</keyword>
<proteinExistence type="predicted"/>
<dbReference type="EMBL" id="CP126212">
    <property type="protein sequence ID" value="WIA14493.1"/>
    <property type="molecule type" value="Genomic_DNA"/>
</dbReference>
<organism evidence="2 3">
    <name type="scientific">Tetradesmus obliquus</name>
    <name type="common">Green alga</name>
    <name type="synonym">Acutodesmus obliquus</name>
    <dbReference type="NCBI Taxonomy" id="3088"/>
    <lineage>
        <taxon>Eukaryota</taxon>
        <taxon>Viridiplantae</taxon>
        <taxon>Chlorophyta</taxon>
        <taxon>core chlorophytes</taxon>
        <taxon>Chlorophyceae</taxon>
        <taxon>CS clade</taxon>
        <taxon>Sphaeropleales</taxon>
        <taxon>Scenedesmaceae</taxon>
        <taxon>Tetradesmus</taxon>
    </lineage>
</organism>
<evidence type="ECO:0008006" key="4">
    <source>
        <dbReference type="Google" id="ProtNLM"/>
    </source>
</evidence>
<gene>
    <name evidence="2" type="ORF">OEZ85_003015</name>
</gene>
<protein>
    <recommendedName>
        <fullName evidence="4">Pherophorin domain-containing protein</fullName>
    </recommendedName>
</protein>
<evidence type="ECO:0000256" key="1">
    <source>
        <dbReference type="SAM" id="MobiDB-lite"/>
    </source>
</evidence>
<evidence type="ECO:0000313" key="2">
    <source>
        <dbReference type="EMBL" id="WIA14493.1"/>
    </source>
</evidence>
<evidence type="ECO:0000313" key="3">
    <source>
        <dbReference type="Proteomes" id="UP001244341"/>
    </source>
</evidence>
<sequence>MSNFSGFVWGASSARLGKCSFLHATDCGLQEWLATFQGLVAISRLANTSSSAAAAAEWPSVTTFYSSSNNLDDQRKALFAAASGTTRLNPAGVQALLAASGAALASNTSILAAPATAACCDITTDGTKLGEFGGGSSRFVVNFKGRKDLSMSTASCITTTSSSSSGSSSKRCSYVEINAAMVLPPSNQVQQRLCSEWYNKQADTYSAPVGMSASICQMLGEATHSNTSATTAPTPHYVCLNGTMNNVQLNLRDYYTISGSCPNVTHPSAAATATPKPWAAQQAAATSLLLPLAHEFGMAIAAYMAEAQVDIASASQGLSAVKNDNEAASWWLENYIYCCQESCNSWLSSIGSALGYESAEAELQHEGSRGSAAVSIAAWPDGDDEDSR</sequence>
<feature type="region of interest" description="Disordered" evidence="1">
    <location>
        <begin position="367"/>
        <end position="388"/>
    </location>
</feature>
<accession>A0ABY8U4A6</accession>
<reference evidence="2 3" key="1">
    <citation type="submission" date="2023-05" db="EMBL/GenBank/DDBJ databases">
        <title>A 100% complete, gapless, phased diploid assembly of the Scenedesmus obliquus UTEX 3031 genome.</title>
        <authorList>
            <person name="Biondi T.C."/>
            <person name="Hanschen E.R."/>
            <person name="Kwon T."/>
            <person name="Eng W."/>
            <person name="Kruse C.P.S."/>
            <person name="Koehler S.I."/>
            <person name="Kunde Y."/>
            <person name="Gleasner C.D."/>
            <person name="You Mak K.T."/>
            <person name="Polle J."/>
            <person name="Hovde B.T."/>
            <person name="Starkenburg S.R."/>
        </authorList>
    </citation>
    <scope>NUCLEOTIDE SEQUENCE [LARGE SCALE GENOMIC DNA]</scope>
    <source>
        <strain evidence="2 3">DOE0152z</strain>
    </source>
</reference>
<name>A0ABY8U4A6_TETOB</name>